<dbReference type="InterPro" id="IPR036034">
    <property type="entry name" value="PDZ_sf"/>
</dbReference>
<name>L1IR60_GUITC</name>
<dbReference type="Proteomes" id="UP000011087">
    <property type="component" value="Unassembled WGS sequence"/>
</dbReference>
<keyword evidence="5" id="KW-1185">Reference proteome</keyword>
<evidence type="ECO:0000313" key="4">
    <source>
        <dbReference type="EnsemblProtists" id="EKX38587"/>
    </source>
</evidence>
<reference evidence="5" key="2">
    <citation type="submission" date="2012-11" db="EMBL/GenBank/DDBJ databases">
        <authorList>
            <person name="Kuo A."/>
            <person name="Curtis B.A."/>
            <person name="Tanifuji G."/>
            <person name="Burki F."/>
            <person name="Gruber A."/>
            <person name="Irimia M."/>
            <person name="Maruyama S."/>
            <person name="Arias M.C."/>
            <person name="Ball S.G."/>
            <person name="Gile G.H."/>
            <person name="Hirakawa Y."/>
            <person name="Hopkins J.F."/>
            <person name="Rensing S.A."/>
            <person name="Schmutz J."/>
            <person name="Symeonidi A."/>
            <person name="Elias M."/>
            <person name="Eveleigh R.J."/>
            <person name="Herman E.K."/>
            <person name="Klute M.J."/>
            <person name="Nakayama T."/>
            <person name="Obornik M."/>
            <person name="Reyes-Prieto A."/>
            <person name="Armbrust E.V."/>
            <person name="Aves S.J."/>
            <person name="Beiko R.G."/>
            <person name="Coutinho P."/>
            <person name="Dacks J.B."/>
            <person name="Durnford D.G."/>
            <person name="Fast N.M."/>
            <person name="Green B.R."/>
            <person name="Grisdale C."/>
            <person name="Hempe F."/>
            <person name="Henrissat B."/>
            <person name="Hoppner M.P."/>
            <person name="Ishida K.-I."/>
            <person name="Kim E."/>
            <person name="Koreny L."/>
            <person name="Kroth P.G."/>
            <person name="Liu Y."/>
            <person name="Malik S.-B."/>
            <person name="Maier U.G."/>
            <person name="McRose D."/>
            <person name="Mock T."/>
            <person name="Neilson J.A."/>
            <person name="Onodera N.T."/>
            <person name="Poole A.M."/>
            <person name="Pritham E.J."/>
            <person name="Richards T.A."/>
            <person name="Rocap G."/>
            <person name="Roy S.W."/>
            <person name="Sarai C."/>
            <person name="Schaack S."/>
            <person name="Shirato S."/>
            <person name="Slamovits C.H."/>
            <person name="Spencer D.F."/>
            <person name="Suzuki S."/>
            <person name="Worden A.Z."/>
            <person name="Zauner S."/>
            <person name="Barry K."/>
            <person name="Bell C."/>
            <person name="Bharti A.K."/>
            <person name="Crow J.A."/>
            <person name="Grimwood J."/>
            <person name="Kramer R."/>
            <person name="Lindquist E."/>
            <person name="Lucas S."/>
            <person name="Salamov A."/>
            <person name="McFadden G.I."/>
            <person name="Lane C.E."/>
            <person name="Keeling P.J."/>
            <person name="Gray M.W."/>
            <person name="Grigoriev I.V."/>
            <person name="Archibald J.M."/>
        </authorList>
    </citation>
    <scope>NUCLEOTIDE SEQUENCE</scope>
    <source>
        <strain evidence="5">CCMP2712</strain>
    </source>
</reference>
<organism evidence="3">
    <name type="scientific">Guillardia theta (strain CCMP2712)</name>
    <name type="common">Cryptophyte</name>
    <dbReference type="NCBI Taxonomy" id="905079"/>
    <lineage>
        <taxon>Eukaryota</taxon>
        <taxon>Cryptophyceae</taxon>
        <taxon>Pyrenomonadales</taxon>
        <taxon>Geminigeraceae</taxon>
        <taxon>Guillardia</taxon>
    </lineage>
</organism>
<dbReference type="InterPro" id="IPR001478">
    <property type="entry name" value="PDZ"/>
</dbReference>
<evidence type="ECO:0000259" key="2">
    <source>
        <dbReference type="PROSITE" id="PS51253"/>
    </source>
</evidence>
<keyword evidence="1" id="KW-0238">DNA-binding</keyword>
<dbReference type="HOGENOM" id="CLU_932065_0_0_1"/>
<dbReference type="Pfam" id="PF00595">
    <property type="entry name" value="PDZ"/>
    <property type="match status" value="1"/>
</dbReference>
<reference evidence="4" key="3">
    <citation type="submission" date="2016-03" db="UniProtKB">
        <authorList>
            <consortium name="EnsemblProtists"/>
        </authorList>
    </citation>
    <scope>IDENTIFICATION</scope>
</reference>
<dbReference type="KEGG" id="gtt:GUITHDRAFT_144180"/>
<dbReference type="RefSeq" id="XP_005825567.1">
    <property type="nucleotide sequence ID" value="XM_005825510.1"/>
</dbReference>
<dbReference type="Pfam" id="PF03221">
    <property type="entry name" value="HTH_Tnp_Tc5"/>
    <property type="match status" value="1"/>
</dbReference>
<evidence type="ECO:0000313" key="5">
    <source>
        <dbReference type="Proteomes" id="UP000011087"/>
    </source>
</evidence>
<dbReference type="SUPFAM" id="SSF46689">
    <property type="entry name" value="Homeodomain-like"/>
    <property type="match status" value="1"/>
</dbReference>
<evidence type="ECO:0000313" key="3">
    <source>
        <dbReference type="EMBL" id="EKX38587.1"/>
    </source>
</evidence>
<dbReference type="EnsemblProtists" id="EKX38587">
    <property type="protein sequence ID" value="EKX38587"/>
    <property type="gene ID" value="GUITHDRAFT_144180"/>
</dbReference>
<accession>L1IR60</accession>
<dbReference type="AlphaFoldDB" id="L1IR60"/>
<reference evidence="3 5" key="1">
    <citation type="journal article" date="2012" name="Nature">
        <title>Algal genomes reveal evolutionary mosaicism and the fate of nucleomorphs.</title>
        <authorList>
            <consortium name="DOE Joint Genome Institute"/>
            <person name="Curtis B.A."/>
            <person name="Tanifuji G."/>
            <person name="Burki F."/>
            <person name="Gruber A."/>
            <person name="Irimia M."/>
            <person name="Maruyama S."/>
            <person name="Arias M.C."/>
            <person name="Ball S.G."/>
            <person name="Gile G.H."/>
            <person name="Hirakawa Y."/>
            <person name="Hopkins J.F."/>
            <person name="Kuo A."/>
            <person name="Rensing S.A."/>
            <person name="Schmutz J."/>
            <person name="Symeonidi A."/>
            <person name="Elias M."/>
            <person name="Eveleigh R.J."/>
            <person name="Herman E.K."/>
            <person name="Klute M.J."/>
            <person name="Nakayama T."/>
            <person name="Obornik M."/>
            <person name="Reyes-Prieto A."/>
            <person name="Armbrust E.V."/>
            <person name="Aves S.J."/>
            <person name="Beiko R.G."/>
            <person name="Coutinho P."/>
            <person name="Dacks J.B."/>
            <person name="Durnford D.G."/>
            <person name="Fast N.M."/>
            <person name="Green B.R."/>
            <person name="Grisdale C.J."/>
            <person name="Hempel F."/>
            <person name="Henrissat B."/>
            <person name="Hoppner M.P."/>
            <person name="Ishida K."/>
            <person name="Kim E."/>
            <person name="Koreny L."/>
            <person name="Kroth P.G."/>
            <person name="Liu Y."/>
            <person name="Malik S.B."/>
            <person name="Maier U.G."/>
            <person name="McRose D."/>
            <person name="Mock T."/>
            <person name="Neilson J.A."/>
            <person name="Onodera N.T."/>
            <person name="Poole A.M."/>
            <person name="Pritham E.J."/>
            <person name="Richards T.A."/>
            <person name="Rocap G."/>
            <person name="Roy S.W."/>
            <person name="Sarai C."/>
            <person name="Schaack S."/>
            <person name="Shirato S."/>
            <person name="Slamovits C.H."/>
            <person name="Spencer D.F."/>
            <person name="Suzuki S."/>
            <person name="Worden A.Z."/>
            <person name="Zauner S."/>
            <person name="Barry K."/>
            <person name="Bell C."/>
            <person name="Bharti A.K."/>
            <person name="Crow J.A."/>
            <person name="Grimwood J."/>
            <person name="Kramer R."/>
            <person name="Lindquist E."/>
            <person name="Lucas S."/>
            <person name="Salamov A."/>
            <person name="McFadden G.I."/>
            <person name="Lane C.E."/>
            <person name="Keeling P.J."/>
            <person name="Gray M.W."/>
            <person name="Grigoriev I.V."/>
            <person name="Archibald J.M."/>
        </authorList>
    </citation>
    <scope>NUCLEOTIDE SEQUENCE</scope>
    <source>
        <strain evidence="3 5">CCMP2712</strain>
    </source>
</reference>
<dbReference type="SUPFAM" id="SSF50156">
    <property type="entry name" value="PDZ domain-like"/>
    <property type="match status" value="1"/>
</dbReference>
<protein>
    <recommendedName>
        <fullName evidence="2">HTH CENPB-type domain-containing protein</fullName>
    </recommendedName>
</protein>
<proteinExistence type="predicted"/>
<dbReference type="PaxDb" id="55529-EKX38587"/>
<sequence length="299" mass="32710">MPPPHQFMRADWHAAGLHAAAPMPPPPKPLPPLAEDQSTVGLMLWPNMEGKLTITGIKEDKSAAQTELQIGDVVAKIDDDSVEGLDATLVAAKLIGPTGSTVTLTTGGGTTVTLTRDVSAEEANKKIDRRRREKEKRISLGERLEVALKLESKEITAKEAMDMLGCCRSYISQMMKPNYLNKLKKARDLGLDLKLTKAHLPKFPAIEDELHKWLKDLAAANPHLRPPMTMSSTMEKAQELAVLKSVTDFKANNIWFASFVKRYGLDTIGYSTDVQKPASTMTATAKYDGVSTAVPVYGN</sequence>
<dbReference type="InterPro" id="IPR009057">
    <property type="entry name" value="Homeodomain-like_sf"/>
</dbReference>
<dbReference type="GeneID" id="17295307"/>
<dbReference type="PROSITE" id="PS51253">
    <property type="entry name" value="HTH_CENPB"/>
    <property type="match status" value="1"/>
</dbReference>
<dbReference type="EMBL" id="JH993047">
    <property type="protein sequence ID" value="EKX38587.1"/>
    <property type="molecule type" value="Genomic_DNA"/>
</dbReference>
<gene>
    <name evidence="3" type="ORF">GUITHDRAFT_144180</name>
</gene>
<dbReference type="InterPro" id="IPR006600">
    <property type="entry name" value="HTH_CenpB_DNA-bd_dom"/>
</dbReference>
<dbReference type="GO" id="GO:0003677">
    <property type="term" value="F:DNA binding"/>
    <property type="evidence" value="ECO:0007669"/>
    <property type="project" value="UniProtKB-KW"/>
</dbReference>
<dbReference type="Gene3D" id="1.10.10.60">
    <property type="entry name" value="Homeodomain-like"/>
    <property type="match status" value="1"/>
</dbReference>
<dbReference type="Gene3D" id="2.30.42.10">
    <property type="match status" value="1"/>
</dbReference>
<feature type="domain" description="HTH CENPB-type" evidence="2">
    <location>
        <begin position="194"/>
        <end position="269"/>
    </location>
</feature>
<evidence type="ECO:0000256" key="1">
    <source>
        <dbReference type="ARBA" id="ARBA00023125"/>
    </source>
</evidence>